<evidence type="ECO:0000259" key="5">
    <source>
        <dbReference type="Pfam" id="PF14368"/>
    </source>
</evidence>
<sequence>MKQQQLVLLLLLLISLALHAPTMVSVTCDPTELSSCLGPILYGTAPSSTCCQKLKEQQPCFCQYMKNPSYKGIITSANANKTATAAAVAWEAGKPLVIEQVEVAPPQAMEVRINV</sequence>
<dbReference type="SUPFAM" id="SSF50129">
    <property type="entry name" value="GroES-like"/>
    <property type="match status" value="1"/>
</dbReference>
<reference evidence="6" key="1">
    <citation type="journal article" date="2023" name="Nat. Commun.">
        <title>Diploid and tetraploid genomes of Acorus and the evolution of monocots.</title>
        <authorList>
            <person name="Ma L."/>
            <person name="Liu K.W."/>
            <person name="Li Z."/>
            <person name="Hsiao Y.Y."/>
            <person name="Qi Y."/>
            <person name="Fu T."/>
            <person name="Tang G.D."/>
            <person name="Zhang D."/>
            <person name="Sun W.H."/>
            <person name="Liu D.K."/>
            <person name="Li Y."/>
            <person name="Chen G.Z."/>
            <person name="Liu X.D."/>
            <person name="Liao X.Y."/>
            <person name="Jiang Y.T."/>
            <person name="Yu X."/>
            <person name="Hao Y."/>
            <person name="Huang J."/>
            <person name="Zhao X.W."/>
            <person name="Ke S."/>
            <person name="Chen Y.Y."/>
            <person name="Wu W.L."/>
            <person name="Hsu J.L."/>
            <person name="Lin Y.F."/>
            <person name="Huang M.D."/>
            <person name="Li C.Y."/>
            <person name="Huang L."/>
            <person name="Wang Z.W."/>
            <person name="Zhao X."/>
            <person name="Zhong W.Y."/>
            <person name="Peng D.H."/>
            <person name="Ahmad S."/>
            <person name="Lan S."/>
            <person name="Zhang J.S."/>
            <person name="Tsai W.C."/>
            <person name="Van de Peer Y."/>
            <person name="Liu Z.J."/>
        </authorList>
    </citation>
    <scope>NUCLEOTIDE SEQUENCE</scope>
    <source>
        <strain evidence="6">CP</strain>
    </source>
</reference>
<dbReference type="InterPro" id="IPR011032">
    <property type="entry name" value="GroES-like_sf"/>
</dbReference>
<organism evidence="6 7">
    <name type="scientific">Acorus calamus</name>
    <name type="common">Sweet flag</name>
    <dbReference type="NCBI Taxonomy" id="4465"/>
    <lineage>
        <taxon>Eukaryota</taxon>
        <taxon>Viridiplantae</taxon>
        <taxon>Streptophyta</taxon>
        <taxon>Embryophyta</taxon>
        <taxon>Tracheophyta</taxon>
        <taxon>Spermatophyta</taxon>
        <taxon>Magnoliopsida</taxon>
        <taxon>Liliopsida</taxon>
        <taxon>Acoraceae</taxon>
        <taxon>Acorus</taxon>
    </lineage>
</organism>
<dbReference type="InterPro" id="IPR016140">
    <property type="entry name" value="Bifunc_inhib/LTP/seed_store"/>
</dbReference>
<reference evidence="6" key="2">
    <citation type="submission" date="2023-06" db="EMBL/GenBank/DDBJ databases">
        <authorList>
            <person name="Ma L."/>
            <person name="Liu K.-W."/>
            <person name="Li Z."/>
            <person name="Hsiao Y.-Y."/>
            <person name="Qi Y."/>
            <person name="Fu T."/>
            <person name="Tang G."/>
            <person name="Zhang D."/>
            <person name="Sun W.-H."/>
            <person name="Liu D.-K."/>
            <person name="Li Y."/>
            <person name="Chen G.-Z."/>
            <person name="Liu X.-D."/>
            <person name="Liao X.-Y."/>
            <person name="Jiang Y.-T."/>
            <person name="Yu X."/>
            <person name="Hao Y."/>
            <person name="Huang J."/>
            <person name="Zhao X.-W."/>
            <person name="Ke S."/>
            <person name="Chen Y.-Y."/>
            <person name="Wu W.-L."/>
            <person name="Hsu J.-L."/>
            <person name="Lin Y.-F."/>
            <person name="Huang M.-D."/>
            <person name="Li C.-Y."/>
            <person name="Huang L."/>
            <person name="Wang Z.-W."/>
            <person name="Zhao X."/>
            <person name="Zhong W.-Y."/>
            <person name="Peng D.-H."/>
            <person name="Ahmad S."/>
            <person name="Lan S."/>
            <person name="Zhang J.-S."/>
            <person name="Tsai W.-C."/>
            <person name="Van De Peer Y."/>
            <person name="Liu Z.-J."/>
        </authorList>
    </citation>
    <scope>NUCLEOTIDE SEQUENCE</scope>
    <source>
        <strain evidence="6">CP</strain>
        <tissue evidence="6">Leaves</tissue>
    </source>
</reference>
<evidence type="ECO:0000256" key="2">
    <source>
        <dbReference type="ARBA" id="ARBA00022448"/>
    </source>
</evidence>
<feature type="signal peptide" evidence="4">
    <location>
        <begin position="1"/>
        <end position="19"/>
    </location>
</feature>
<comment type="similarity">
    <text evidence="1">Belongs to the plant LTP family. B11E subfamily.</text>
</comment>
<dbReference type="SUPFAM" id="SSF47699">
    <property type="entry name" value="Bifunctional inhibitor/lipid-transfer protein/seed storage 2S albumin"/>
    <property type="match status" value="1"/>
</dbReference>
<evidence type="ECO:0000313" key="7">
    <source>
        <dbReference type="Proteomes" id="UP001180020"/>
    </source>
</evidence>
<dbReference type="GO" id="GO:0008289">
    <property type="term" value="F:lipid binding"/>
    <property type="evidence" value="ECO:0007669"/>
    <property type="project" value="UniProtKB-KW"/>
</dbReference>
<evidence type="ECO:0000256" key="3">
    <source>
        <dbReference type="ARBA" id="ARBA00023121"/>
    </source>
</evidence>
<keyword evidence="4" id="KW-0732">Signal</keyword>
<keyword evidence="7" id="KW-1185">Reference proteome</keyword>
<comment type="caution">
    <text evidence="6">The sequence shown here is derived from an EMBL/GenBank/DDBJ whole genome shotgun (WGS) entry which is preliminary data.</text>
</comment>
<evidence type="ECO:0000313" key="6">
    <source>
        <dbReference type="EMBL" id="KAK1302158.1"/>
    </source>
</evidence>
<dbReference type="InterPro" id="IPR033872">
    <property type="entry name" value="nsLTP2"/>
</dbReference>
<dbReference type="EMBL" id="JAUJYO010000012">
    <property type="protein sequence ID" value="KAK1302158.1"/>
    <property type="molecule type" value="Genomic_DNA"/>
</dbReference>
<dbReference type="GO" id="GO:0006869">
    <property type="term" value="P:lipid transport"/>
    <property type="evidence" value="ECO:0007669"/>
    <property type="project" value="InterPro"/>
</dbReference>
<dbReference type="Pfam" id="PF14368">
    <property type="entry name" value="LTP_2"/>
    <property type="match status" value="1"/>
</dbReference>
<keyword evidence="2" id="KW-0813">Transport</keyword>
<dbReference type="InterPro" id="IPR036312">
    <property type="entry name" value="Bifun_inhib/LTP/seed_sf"/>
</dbReference>
<feature type="domain" description="Bifunctional inhibitor/plant lipid transfer protein/seed storage helical" evidence="5">
    <location>
        <begin position="13"/>
        <end position="79"/>
    </location>
</feature>
<accession>A0AAV9DLW4</accession>
<dbReference type="PANTHER" id="PTHR33214:SF69">
    <property type="entry name" value="BIFUNCTIONAL INHIBITOR_LIPID-TRANSFER PROTEIN_SEED STORAGE 2S ALBUMIN SUPERFAMILY PROTEIN"/>
    <property type="match status" value="1"/>
</dbReference>
<evidence type="ECO:0000256" key="1">
    <source>
        <dbReference type="ARBA" id="ARBA00009707"/>
    </source>
</evidence>
<proteinExistence type="inferred from homology"/>
<dbReference type="AlphaFoldDB" id="A0AAV9DLW4"/>
<gene>
    <name evidence="6" type="ORF">QJS10_CPB12g00472</name>
</gene>
<feature type="chain" id="PRO_5043956336" description="Bifunctional inhibitor/plant lipid transfer protein/seed storage helical domain-containing protein" evidence="4">
    <location>
        <begin position="20"/>
        <end position="115"/>
    </location>
</feature>
<dbReference type="PANTHER" id="PTHR33214">
    <property type="entry name" value="BIFUNCTIONAL INHIBITOR/LIPID-TRANSFER PROTEIN/SEED STORAGE 2S ALBUMIN SUPERFAMILY PROTEIN"/>
    <property type="match status" value="1"/>
</dbReference>
<name>A0AAV9DLW4_ACOCL</name>
<evidence type="ECO:0000256" key="4">
    <source>
        <dbReference type="SAM" id="SignalP"/>
    </source>
</evidence>
<dbReference type="Gene3D" id="1.10.110.10">
    <property type="entry name" value="Plant lipid-transfer and hydrophobic proteins"/>
    <property type="match status" value="1"/>
</dbReference>
<keyword evidence="3" id="KW-0446">Lipid-binding</keyword>
<dbReference type="Proteomes" id="UP001180020">
    <property type="component" value="Unassembled WGS sequence"/>
</dbReference>
<protein>
    <recommendedName>
        <fullName evidence="5">Bifunctional inhibitor/plant lipid transfer protein/seed storage helical domain-containing protein</fullName>
    </recommendedName>
</protein>
<dbReference type="CDD" id="cd01959">
    <property type="entry name" value="nsLTP2"/>
    <property type="match status" value="1"/>
</dbReference>